<dbReference type="InterPro" id="IPR036525">
    <property type="entry name" value="Tubulin/FtsZ_GTPase_sf"/>
</dbReference>
<dbReference type="EMBL" id="CAXDID020000006">
    <property type="protein sequence ID" value="CAL5975504.1"/>
    <property type="molecule type" value="Genomic_DNA"/>
</dbReference>
<dbReference type="InterPro" id="IPR049942">
    <property type="entry name" value="DML1/Misato"/>
</dbReference>
<sequence>MKSVVSLSLGQAGSFACQHFFNIQQEEQNAPFFYESKTQSAPRLLYINFANDIGPLPWNITDFKEPAEEQAFGNAEKIPEKKDEDEIDLEIRDKPLSDYHKNKNEGDVDEEVKLFEEWNANKRAHFIREPRRKFNIQDQYYSDFQEIQHDQIIPLFYNLNNYDQIYQKFYTTPQLHNIEDQVQQQLERCDYVDGFNFFENSQTNMSYLGTEVLNYIQQECGKQPVFIYDVNPEYQTKFNLQLNFNQLLQQIDSDSSHHVIINYDITSNLYESTSKPGLLVSGLMKSIYDGGFSLDSVQRGLVVCPQRRYVKSSHFLLDHNLQVQDTFGRQPPEDLTLSAFSGLSGFCFNPAECSLDQALIQSESQPDFVTQLMKLQKFTSDQAASQLESVNTYYQNLLQQEQEHKRFLRLKTSQIKLSKTFPHVFRGNIKYRTDANLKFSLLNTPIIRNDLINIKTDMNKRKQSGKYAKYFQRTDRDDAEIEEHMCNVFESYQSYKFKGDLCTEWKGDEEESD</sequence>
<proteinExistence type="predicted"/>
<dbReference type="GO" id="GO:0007005">
    <property type="term" value="P:mitochondrion organization"/>
    <property type="evidence" value="ECO:0007669"/>
    <property type="project" value="InterPro"/>
</dbReference>
<evidence type="ECO:0000313" key="2">
    <source>
        <dbReference type="EMBL" id="CAL5975504.1"/>
    </source>
</evidence>
<reference evidence="1" key="1">
    <citation type="submission" date="2023-06" db="EMBL/GenBank/DDBJ databases">
        <authorList>
            <person name="Kurt Z."/>
        </authorList>
    </citation>
    <scope>NUCLEOTIDE SEQUENCE</scope>
</reference>
<dbReference type="GO" id="GO:0005737">
    <property type="term" value="C:cytoplasm"/>
    <property type="evidence" value="ECO:0007669"/>
    <property type="project" value="TreeGrafter"/>
</dbReference>
<dbReference type="SUPFAM" id="SSF52490">
    <property type="entry name" value="Tubulin nucleotide-binding domain-like"/>
    <property type="match status" value="1"/>
</dbReference>
<dbReference type="AlphaFoldDB" id="A0AA86TTK7"/>
<dbReference type="Gene3D" id="3.40.50.1440">
    <property type="entry name" value="Tubulin/FtsZ, GTPase domain"/>
    <property type="match status" value="1"/>
</dbReference>
<comment type="caution">
    <text evidence="1">The sequence shown here is derived from an EMBL/GenBank/DDBJ whole genome shotgun (WGS) entry which is preliminary data.</text>
</comment>
<dbReference type="PROSITE" id="PS51257">
    <property type="entry name" value="PROKAR_LIPOPROTEIN"/>
    <property type="match status" value="1"/>
</dbReference>
<dbReference type="Proteomes" id="UP001642409">
    <property type="component" value="Unassembled WGS sequence"/>
</dbReference>
<reference evidence="2 3" key="2">
    <citation type="submission" date="2024-07" db="EMBL/GenBank/DDBJ databases">
        <authorList>
            <person name="Akdeniz Z."/>
        </authorList>
    </citation>
    <scope>NUCLEOTIDE SEQUENCE [LARGE SCALE GENOMIC DNA]</scope>
</reference>
<dbReference type="PANTHER" id="PTHR13391:SF0">
    <property type="entry name" value="PROTEIN MISATO HOMOLOG 1"/>
    <property type="match status" value="1"/>
</dbReference>
<name>A0AA86TTK7_9EUKA</name>
<evidence type="ECO:0000313" key="1">
    <source>
        <dbReference type="EMBL" id="CAI9927910.1"/>
    </source>
</evidence>
<gene>
    <name evidence="1" type="ORF">HINF_LOCUS15555</name>
    <name evidence="2" type="ORF">HINF_LOCUS3365</name>
</gene>
<evidence type="ECO:0000313" key="3">
    <source>
        <dbReference type="Proteomes" id="UP001642409"/>
    </source>
</evidence>
<dbReference type="PANTHER" id="PTHR13391">
    <property type="entry name" value="MITOCHONDRIAL DISTRIBUTION REGULATOR MISATO"/>
    <property type="match status" value="1"/>
</dbReference>
<organism evidence="1">
    <name type="scientific">Hexamita inflata</name>
    <dbReference type="NCBI Taxonomy" id="28002"/>
    <lineage>
        <taxon>Eukaryota</taxon>
        <taxon>Metamonada</taxon>
        <taxon>Diplomonadida</taxon>
        <taxon>Hexamitidae</taxon>
        <taxon>Hexamitinae</taxon>
        <taxon>Hexamita</taxon>
    </lineage>
</organism>
<protein>
    <submittedName>
        <fullName evidence="1">Uncharacterized protein</fullName>
    </submittedName>
</protein>
<keyword evidence="3" id="KW-1185">Reference proteome</keyword>
<dbReference type="EMBL" id="CATOUU010000386">
    <property type="protein sequence ID" value="CAI9927910.1"/>
    <property type="molecule type" value="Genomic_DNA"/>
</dbReference>
<accession>A0AA86TTK7</accession>